<evidence type="ECO:0000256" key="1">
    <source>
        <dbReference type="ARBA" id="ARBA00010175"/>
    </source>
</evidence>
<dbReference type="InterPro" id="IPR036915">
    <property type="entry name" value="Cyclin-like_sf"/>
</dbReference>
<name>A0A8T2LC09_ASTMX</name>
<dbReference type="PANTHER" id="PTHR23401:SF0">
    <property type="entry name" value="CYCLIN-DEPENDENT KINASE 5 ACTIVATOR"/>
    <property type="match status" value="1"/>
</dbReference>
<dbReference type="GO" id="GO:0019901">
    <property type="term" value="F:protein kinase binding"/>
    <property type="evidence" value="ECO:0007669"/>
    <property type="project" value="TreeGrafter"/>
</dbReference>
<dbReference type="PANTHER" id="PTHR23401">
    <property type="entry name" value="CYCLIN DEPENDANT KINASE-5 ACTIVATOR"/>
    <property type="match status" value="1"/>
</dbReference>
<dbReference type="GO" id="GO:0007420">
    <property type="term" value="P:brain development"/>
    <property type="evidence" value="ECO:0007669"/>
    <property type="project" value="TreeGrafter"/>
</dbReference>
<dbReference type="GO" id="GO:0016533">
    <property type="term" value="C:protein kinase 5 complex"/>
    <property type="evidence" value="ECO:0007669"/>
    <property type="project" value="InterPro"/>
</dbReference>
<dbReference type="AlphaFoldDB" id="A0A8T2LC09"/>
<feature type="signal peptide" evidence="2">
    <location>
        <begin position="1"/>
        <end position="16"/>
    </location>
</feature>
<dbReference type="Gene3D" id="1.10.472.10">
    <property type="entry name" value="Cyclin-like"/>
    <property type="match status" value="1"/>
</dbReference>
<dbReference type="SUPFAM" id="SSF47954">
    <property type="entry name" value="Cyclin-like"/>
    <property type="match status" value="1"/>
</dbReference>
<keyword evidence="2" id="KW-0732">Signal</keyword>
<comment type="caution">
    <text evidence="3">The sequence shown here is derived from an EMBL/GenBank/DDBJ whole genome shotgun (WGS) entry which is preliminary data.</text>
</comment>
<gene>
    <name evidence="3" type="primary">CDK5R1</name>
    <name evidence="3" type="ORF">AMEX_G16148</name>
</gene>
<dbReference type="GO" id="GO:0061575">
    <property type="term" value="F:cyclin-dependent protein serine/threonine kinase activator activity"/>
    <property type="evidence" value="ECO:0007669"/>
    <property type="project" value="InterPro"/>
</dbReference>
<dbReference type="GO" id="GO:0016301">
    <property type="term" value="F:kinase activity"/>
    <property type="evidence" value="ECO:0007669"/>
    <property type="project" value="UniProtKB-KW"/>
</dbReference>
<feature type="chain" id="PRO_5035890415" evidence="2">
    <location>
        <begin position="17"/>
        <end position="155"/>
    </location>
</feature>
<protein>
    <submittedName>
        <fullName evidence="3">Cyclin-dependent kinase 5 activator 1-like</fullName>
    </submittedName>
</protein>
<evidence type="ECO:0000313" key="4">
    <source>
        <dbReference type="Proteomes" id="UP000752171"/>
    </source>
</evidence>
<evidence type="ECO:0000256" key="2">
    <source>
        <dbReference type="SAM" id="SignalP"/>
    </source>
</evidence>
<dbReference type="InterPro" id="IPR004944">
    <property type="entry name" value="CDK5_activator"/>
</dbReference>
<dbReference type="Pfam" id="PF03261">
    <property type="entry name" value="CDK5_activator"/>
    <property type="match status" value="1"/>
</dbReference>
<proteinExistence type="inferred from homology"/>
<dbReference type="GO" id="GO:0005737">
    <property type="term" value="C:cytoplasm"/>
    <property type="evidence" value="ECO:0007669"/>
    <property type="project" value="TreeGrafter"/>
</dbReference>
<sequence>MVVRNAFCSRLLRLLGDFLCRCCRLLTGLRPTVPPFWILNVDVSLTVLGYQDQPFICPGTVVFLYMLCRDTVPADVSSVEELRAVLLSCLYVSYAYIGHEISYPALPFILKTDRQTFWRRTLDITMCMSRKMLEINISPHVFTKVVSDLKKKMDC</sequence>
<comment type="similarity">
    <text evidence="1">Belongs to the cyclin-dependent kinase 5 activator family.</text>
</comment>
<organism evidence="3 4">
    <name type="scientific">Astyanax mexicanus</name>
    <name type="common">Blind cave fish</name>
    <name type="synonym">Astyanax fasciatus mexicanus</name>
    <dbReference type="NCBI Taxonomy" id="7994"/>
    <lineage>
        <taxon>Eukaryota</taxon>
        <taxon>Metazoa</taxon>
        <taxon>Chordata</taxon>
        <taxon>Craniata</taxon>
        <taxon>Vertebrata</taxon>
        <taxon>Euteleostomi</taxon>
        <taxon>Actinopterygii</taxon>
        <taxon>Neopterygii</taxon>
        <taxon>Teleostei</taxon>
        <taxon>Ostariophysi</taxon>
        <taxon>Characiformes</taxon>
        <taxon>Characoidei</taxon>
        <taxon>Acestrorhamphidae</taxon>
        <taxon>Acestrorhamphinae</taxon>
        <taxon>Astyanax</taxon>
    </lineage>
</organism>
<dbReference type="OrthoDB" id="7676799at2759"/>
<evidence type="ECO:0000313" key="3">
    <source>
        <dbReference type="EMBL" id="KAG9269160.1"/>
    </source>
</evidence>
<keyword evidence="3" id="KW-0808">Transferase</keyword>
<accession>A0A8T2LC09</accession>
<dbReference type="Proteomes" id="UP000752171">
    <property type="component" value="Unassembled WGS sequence"/>
</dbReference>
<keyword evidence="3" id="KW-0418">Kinase</keyword>
<dbReference type="EMBL" id="JAICCE010000013">
    <property type="protein sequence ID" value="KAG9269160.1"/>
    <property type="molecule type" value="Genomic_DNA"/>
</dbReference>
<reference evidence="3 4" key="1">
    <citation type="submission" date="2021-07" db="EMBL/GenBank/DDBJ databases">
        <authorList>
            <person name="Imarazene B."/>
            <person name="Zahm M."/>
            <person name="Klopp C."/>
            <person name="Cabau C."/>
            <person name="Beille S."/>
            <person name="Jouanno E."/>
            <person name="Castinel A."/>
            <person name="Lluch J."/>
            <person name="Gil L."/>
            <person name="Kuchtly C."/>
            <person name="Lopez Roques C."/>
            <person name="Donnadieu C."/>
            <person name="Parrinello H."/>
            <person name="Journot L."/>
            <person name="Du K."/>
            <person name="Schartl M."/>
            <person name="Retaux S."/>
            <person name="Guiguen Y."/>
        </authorList>
    </citation>
    <scope>NUCLEOTIDE SEQUENCE [LARGE SCALE GENOMIC DNA]</scope>
    <source>
        <strain evidence="3">Pach_M1</strain>
        <tissue evidence="3">Testis</tissue>
    </source>
</reference>
<dbReference type="GO" id="GO:0007411">
    <property type="term" value="P:axon guidance"/>
    <property type="evidence" value="ECO:0007669"/>
    <property type="project" value="TreeGrafter"/>
</dbReference>
<dbReference type="GO" id="GO:0030426">
    <property type="term" value="C:growth cone"/>
    <property type="evidence" value="ECO:0007669"/>
    <property type="project" value="TreeGrafter"/>
</dbReference>